<dbReference type="PANTHER" id="PTHR33077">
    <property type="entry name" value="PROTEIN TIFY 4A-RELATED-RELATED"/>
    <property type="match status" value="1"/>
</dbReference>
<keyword evidence="3" id="KW-0832">Ubl conjugation</keyword>
<dbReference type="GO" id="GO:0005634">
    <property type="term" value="C:nucleus"/>
    <property type="evidence" value="ECO:0007669"/>
    <property type="project" value="UniProtKB-SubCell"/>
</dbReference>
<evidence type="ECO:0000256" key="4">
    <source>
        <dbReference type="RuleBase" id="RU369065"/>
    </source>
</evidence>
<feature type="compositionally biased region" description="Polar residues" evidence="5">
    <location>
        <begin position="154"/>
        <end position="171"/>
    </location>
</feature>
<keyword evidence="2 4" id="KW-1184">Jasmonic acid signaling pathway</keyword>
<dbReference type="PANTHER" id="PTHR33077:SF140">
    <property type="entry name" value="PROTEIN TIFY 10B"/>
    <property type="match status" value="1"/>
</dbReference>
<dbReference type="InterPro" id="IPR018467">
    <property type="entry name" value="CCT_CS"/>
</dbReference>
<accession>A0AAV8QAL4</accession>
<organism evidence="7 8">
    <name type="scientific">Ensete ventricosum</name>
    <name type="common">Abyssinian banana</name>
    <name type="synonym">Musa ensete</name>
    <dbReference type="NCBI Taxonomy" id="4639"/>
    <lineage>
        <taxon>Eukaryota</taxon>
        <taxon>Viridiplantae</taxon>
        <taxon>Streptophyta</taxon>
        <taxon>Embryophyta</taxon>
        <taxon>Tracheophyta</taxon>
        <taxon>Spermatophyta</taxon>
        <taxon>Magnoliopsida</taxon>
        <taxon>Liliopsida</taxon>
        <taxon>Zingiberales</taxon>
        <taxon>Musaceae</taxon>
        <taxon>Ensete</taxon>
    </lineage>
</organism>
<keyword evidence="4" id="KW-0539">Nucleus</keyword>
<comment type="domain">
    <text evidence="4">The jas domain is required for interaction with COI1.</text>
</comment>
<evidence type="ECO:0000256" key="1">
    <source>
        <dbReference type="ARBA" id="ARBA00008614"/>
    </source>
</evidence>
<dbReference type="PROSITE" id="PS51320">
    <property type="entry name" value="TIFY"/>
    <property type="match status" value="1"/>
</dbReference>
<dbReference type="SMART" id="SM00979">
    <property type="entry name" value="TIFY"/>
    <property type="match status" value="1"/>
</dbReference>
<feature type="compositionally biased region" description="Basic and acidic residues" evidence="5">
    <location>
        <begin position="142"/>
        <end position="151"/>
    </location>
</feature>
<dbReference type="GO" id="GO:0031347">
    <property type="term" value="P:regulation of defense response"/>
    <property type="evidence" value="ECO:0007669"/>
    <property type="project" value="UniProtKB-UniRule"/>
</dbReference>
<evidence type="ECO:0000256" key="3">
    <source>
        <dbReference type="ARBA" id="ARBA00022843"/>
    </source>
</evidence>
<dbReference type="Pfam" id="PF06200">
    <property type="entry name" value="tify"/>
    <property type="match status" value="1"/>
</dbReference>
<comment type="caution">
    <text evidence="7">The sequence shown here is derived from an EMBL/GenBank/DDBJ whole genome shotgun (WGS) entry which is preliminary data.</text>
</comment>
<comment type="similarity">
    <text evidence="1 4">Belongs to the TIFY/JAZ family.</text>
</comment>
<dbReference type="InterPro" id="IPR040390">
    <property type="entry name" value="TIFY/JAZ"/>
</dbReference>
<dbReference type="GO" id="GO:2000022">
    <property type="term" value="P:regulation of jasmonic acid mediated signaling pathway"/>
    <property type="evidence" value="ECO:0007669"/>
    <property type="project" value="UniProtKB-UniRule"/>
</dbReference>
<evidence type="ECO:0000313" key="7">
    <source>
        <dbReference type="EMBL" id="KAJ8505132.1"/>
    </source>
</evidence>
<dbReference type="AlphaFoldDB" id="A0AAV8QAL4"/>
<dbReference type="EMBL" id="JAQQAF010000002">
    <property type="protein sequence ID" value="KAJ8505132.1"/>
    <property type="molecule type" value="Genomic_DNA"/>
</dbReference>
<evidence type="ECO:0000256" key="2">
    <source>
        <dbReference type="ARBA" id="ARBA00022819"/>
    </source>
</evidence>
<dbReference type="GO" id="GO:0009611">
    <property type="term" value="P:response to wounding"/>
    <property type="evidence" value="ECO:0007669"/>
    <property type="project" value="UniProtKB-UniRule"/>
</dbReference>
<feature type="domain" description="Tify" evidence="6">
    <location>
        <begin position="74"/>
        <end position="109"/>
    </location>
</feature>
<name>A0AAV8QAL4_ENSVE</name>
<comment type="function">
    <text evidence="4">Repressor of jasmonate responses.</text>
</comment>
<dbReference type="InterPro" id="IPR010399">
    <property type="entry name" value="Tify_dom"/>
</dbReference>
<reference evidence="7 8" key="1">
    <citation type="submission" date="2022-12" db="EMBL/GenBank/DDBJ databases">
        <title>Chromosome-scale assembly of the Ensete ventricosum genome.</title>
        <authorList>
            <person name="Dussert Y."/>
            <person name="Stocks J."/>
            <person name="Wendawek A."/>
            <person name="Woldeyes F."/>
            <person name="Nichols R.A."/>
            <person name="Borrell J.S."/>
        </authorList>
    </citation>
    <scope>NUCLEOTIDE SEQUENCE [LARGE SCALE GENOMIC DNA]</scope>
    <source>
        <strain evidence="8">cv. Maze</strain>
        <tissue evidence="7">Seeds</tissue>
    </source>
</reference>
<evidence type="ECO:0000256" key="5">
    <source>
        <dbReference type="SAM" id="MobiDB-lite"/>
    </source>
</evidence>
<keyword evidence="8" id="KW-1185">Reference proteome</keyword>
<sequence>MPVFTPLRLRRRKETPVVRRTSGIKQHHTNHVSAIALNCFEFEQKSQCAFDAECAQDSLLYRRKNRNYSMMASIEPKTAQLTIFYCGRVLVIDNLPADEAKDLMQLGSRGTSRIPAHSDLKKPPQTSASDLPIARKSSLHPFLEKRKDRINAKSPYQSTTGSPASPAPVNSQESKIMAFGWVSRCTSPDLA</sequence>
<proteinExistence type="inferred from homology"/>
<evidence type="ECO:0000313" key="8">
    <source>
        <dbReference type="Proteomes" id="UP001222027"/>
    </source>
</evidence>
<dbReference type="Proteomes" id="UP001222027">
    <property type="component" value="Unassembled WGS sequence"/>
</dbReference>
<dbReference type="Pfam" id="PF09425">
    <property type="entry name" value="Jas_motif"/>
    <property type="match status" value="1"/>
</dbReference>
<evidence type="ECO:0000259" key="6">
    <source>
        <dbReference type="PROSITE" id="PS51320"/>
    </source>
</evidence>
<gene>
    <name evidence="7" type="ORF">OPV22_006018</name>
</gene>
<protein>
    <recommendedName>
        <fullName evidence="4">Protein TIFY</fullName>
    </recommendedName>
    <alternativeName>
        <fullName evidence="4">Jasmonate ZIM domain-containing protein</fullName>
    </alternativeName>
</protein>
<feature type="region of interest" description="Disordered" evidence="5">
    <location>
        <begin position="110"/>
        <end position="171"/>
    </location>
</feature>
<comment type="subcellular location">
    <subcellularLocation>
        <location evidence="4">Nucleus</location>
    </subcellularLocation>
</comment>